<reference evidence="1" key="2">
    <citation type="submission" date="2014-02" db="EMBL/GenBank/DDBJ databases">
        <title>Annotation of the Genome Sequence of Fusarium oxysporum HDV247.</title>
        <authorList>
            <consortium name="The Broad Institute Genomics Platform"/>
            <person name="Ma L.-J."/>
            <person name="Corby-Kistler H."/>
            <person name="Broz K."/>
            <person name="Gale L.R."/>
            <person name="Jonkers W."/>
            <person name="O'Donnell K."/>
            <person name="Ploetz R."/>
            <person name="Steinberg C."/>
            <person name="Schwartz D.C."/>
            <person name="VanEtten H."/>
            <person name="Zhou S."/>
            <person name="Young S.K."/>
            <person name="Zeng Q."/>
            <person name="Gargeya S."/>
            <person name="Fitzgerald M."/>
            <person name="Abouelleil A."/>
            <person name="Alvarado L."/>
            <person name="Chapman S.B."/>
            <person name="Gainer-Dewar J."/>
            <person name="Goldberg J."/>
            <person name="Griggs A."/>
            <person name="Gujja S."/>
            <person name="Hansen M."/>
            <person name="Howarth C."/>
            <person name="Imamovic A."/>
            <person name="Ireland A."/>
            <person name="Larimer J."/>
            <person name="McCowan C."/>
            <person name="Murphy C."/>
            <person name="Pearson M."/>
            <person name="Poon T.W."/>
            <person name="Priest M."/>
            <person name="Roberts A."/>
            <person name="Saif S."/>
            <person name="Shea T."/>
            <person name="Sykes S."/>
            <person name="Wortman J."/>
            <person name="Nusbaum C."/>
            <person name="Birren B."/>
        </authorList>
    </citation>
    <scope>NUCLEOTIDE SEQUENCE</scope>
    <source>
        <strain evidence="1">HDV247</strain>
    </source>
</reference>
<accession>W9NCV5</accession>
<dbReference type="EMBL" id="KI981260">
    <property type="protein sequence ID" value="EXA30509.1"/>
    <property type="molecule type" value="Genomic_DNA"/>
</dbReference>
<reference evidence="1" key="1">
    <citation type="submission" date="2011-10" db="EMBL/GenBank/DDBJ databases">
        <title>The Genome Sequence of Fusarium oxysporum HDV247.</title>
        <authorList>
            <consortium name="The Broad Institute Genome Sequencing Platform"/>
            <person name="Ma L.-J."/>
            <person name="Gale L.R."/>
            <person name="Schwartz D.C."/>
            <person name="Zhou S."/>
            <person name="Corby-Kistler H."/>
            <person name="Young S.K."/>
            <person name="Zeng Q."/>
            <person name="Gargeya S."/>
            <person name="Fitzgerald M."/>
            <person name="Haas B."/>
            <person name="Abouelleil A."/>
            <person name="Alvarado L."/>
            <person name="Arachchi H.M."/>
            <person name="Berlin A."/>
            <person name="Brown A."/>
            <person name="Chapman S.B."/>
            <person name="Chen Z."/>
            <person name="Dunbar C."/>
            <person name="Freedman E."/>
            <person name="Gearin G."/>
            <person name="Goldberg J."/>
            <person name="Griggs A."/>
            <person name="Gujja S."/>
            <person name="Heiman D."/>
            <person name="Howarth C."/>
            <person name="Larson L."/>
            <person name="Lui A."/>
            <person name="MacDonald P.J.P."/>
            <person name="Montmayeur A."/>
            <person name="Murphy C."/>
            <person name="Neiman D."/>
            <person name="Pearson M."/>
            <person name="Priest M."/>
            <person name="Roberts A."/>
            <person name="Saif S."/>
            <person name="Shea T."/>
            <person name="Shenoy N."/>
            <person name="Sisk P."/>
            <person name="Stolte C."/>
            <person name="Sykes S."/>
            <person name="Wortman J."/>
            <person name="Nusbaum C."/>
            <person name="Birren B."/>
        </authorList>
    </citation>
    <scope>NUCLEOTIDE SEQUENCE [LARGE SCALE GENOMIC DNA]</scope>
    <source>
        <strain evidence="1">HDV247</strain>
    </source>
</reference>
<protein>
    <submittedName>
        <fullName evidence="1">Uncharacterized protein</fullName>
    </submittedName>
</protein>
<dbReference type="Proteomes" id="UP000030751">
    <property type="component" value="Unassembled WGS sequence"/>
</dbReference>
<organism evidence="1">
    <name type="scientific">Fusarium oxysporum f. sp. pisi HDV247</name>
    <dbReference type="NCBI Taxonomy" id="1080344"/>
    <lineage>
        <taxon>Eukaryota</taxon>
        <taxon>Fungi</taxon>
        <taxon>Dikarya</taxon>
        <taxon>Ascomycota</taxon>
        <taxon>Pezizomycotina</taxon>
        <taxon>Sordariomycetes</taxon>
        <taxon>Hypocreomycetidae</taxon>
        <taxon>Hypocreales</taxon>
        <taxon>Nectriaceae</taxon>
        <taxon>Fusarium</taxon>
        <taxon>Fusarium oxysporum species complex</taxon>
    </lineage>
</organism>
<proteinExistence type="predicted"/>
<gene>
    <name evidence="1" type="ORF">FOVG_18113</name>
</gene>
<sequence>MKVVRKVTIMQDFTADATPTNSMSWNIPVNKDYCIIPWQEMTTQQRLDYDQVAFRMQVQRALLRGNGFFDVLVKYKTPAEMSDALRHG</sequence>
<name>W9NCV5_FUSOX</name>
<evidence type="ECO:0000313" key="1">
    <source>
        <dbReference type="EMBL" id="EXA30509.1"/>
    </source>
</evidence>
<dbReference type="HOGENOM" id="CLU_2469139_0_0_1"/>
<dbReference type="AlphaFoldDB" id="W9NCV5"/>